<evidence type="ECO:0000256" key="1">
    <source>
        <dbReference type="SAM" id="MobiDB-lite"/>
    </source>
</evidence>
<accession>A0AAP0WQ74</accession>
<protein>
    <submittedName>
        <fullName evidence="2">Uncharacterized protein</fullName>
    </submittedName>
</protein>
<keyword evidence="3" id="KW-1185">Reference proteome</keyword>
<dbReference type="Proteomes" id="UP001415857">
    <property type="component" value="Unassembled WGS sequence"/>
</dbReference>
<name>A0AAP0WQ74_LIQFO</name>
<gene>
    <name evidence="2" type="ORF">L1049_005853</name>
</gene>
<feature type="region of interest" description="Disordered" evidence="1">
    <location>
        <begin position="1"/>
        <end position="22"/>
    </location>
</feature>
<sequence>MAGTTSEEFGVGRSKEGISSGQYCQSGEALAEWWSSYWGTDDDNDLGIRSAGREQPNN</sequence>
<dbReference type="EMBL" id="JBBPBK010000010">
    <property type="protein sequence ID" value="KAK9276322.1"/>
    <property type="molecule type" value="Genomic_DNA"/>
</dbReference>
<organism evidence="2 3">
    <name type="scientific">Liquidambar formosana</name>
    <name type="common">Formosan gum</name>
    <dbReference type="NCBI Taxonomy" id="63359"/>
    <lineage>
        <taxon>Eukaryota</taxon>
        <taxon>Viridiplantae</taxon>
        <taxon>Streptophyta</taxon>
        <taxon>Embryophyta</taxon>
        <taxon>Tracheophyta</taxon>
        <taxon>Spermatophyta</taxon>
        <taxon>Magnoliopsida</taxon>
        <taxon>eudicotyledons</taxon>
        <taxon>Gunneridae</taxon>
        <taxon>Pentapetalae</taxon>
        <taxon>Saxifragales</taxon>
        <taxon>Altingiaceae</taxon>
        <taxon>Liquidambar</taxon>
    </lineage>
</organism>
<evidence type="ECO:0000313" key="3">
    <source>
        <dbReference type="Proteomes" id="UP001415857"/>
    </source>
</evidence>
<comment type="caution">
    <text evidence="2">The sequence shown here is derived from an EMBL/GenBank/DDBJ whole genome shotgun (WGS) entry which is preliminary data.</text>
</comment>
<reference evidence="2 3" key="1">
    <citation type="journal article" date="2024" name="Plant J.">
        <title>Genome sequences and population genomics reveal climatic adaptation and genomic divergence between two closely related sweetgum species.</title>
        <authorList>
            <person name="Xu W.Q."/>
            <person name="Ren C.Q."/>
            <person name="Zhang X.Y."/>
            <person name="Comes H.P."/>
            <person name="Liu X.H."/>
            <person name="Li Y.G."/>
            <person name="Kettle C.J."/>
            <person name="Jalonen R."/>
            <person name="Gaisberger H."/>
            <person name="Ma Y.Z."/>
            <person name="Qiu Y.X."/>
        </authorList>
    </citation>
    <scope>NUCLEOTIDE SEQUENCE [LARGE SCALE GENOMIC DNA]</scope>
    <source>
        <strain evidence="2">Hangzhou</strain>
    </source>
</reference>
<proteinExistence type="predicted"/>
<evidence type="ECO:0000313" key="2">
    <source>
        <dbReference type="EMBL" id="KAK9276322.1"/>
    </source>
</evidence>
<dbReference type="AlphaFoldDB" id="A0AAP0WQ74"/>